<evidence type="ECO:0000313" key="1">
    <source>
        <dbReference type="EMBL" id="KAI4344274.1"/>
    </source>
</evidence>
<sequence length="676" mass="75274">MDVGRRTGVRSSVVAGSVWESRMKSDEVRGGIKVFNGDENPEEAQNGGTRLRRSLTGGAVNSGKRKNRKSESYDIQIARGKTEPQKNSDEQCKELSISSDAVKKSPIQPRKLKTDASKDIGVSADKLERSPIQTRRLRSEMSKGTTELDKEANESADGAESSPGLLRKSKSDSIRTANQSVKAVAGSANGNEENSVKLRKTKSESKKADLIDGPDGGIEKIPVEIVSNEKDDRDENCKDFGVCLEKVISTSSSSGNVGEVKCSPELSAAFDGNPDAGLGDEVDERDEVEGEMDEEIEIESEKDSFDVKEISIPESKVVKESENNKLEKESENKKIITEPERKKIVNEQRIDKVVNEPEPKKIVNSYSRFRQNNERQTSTPVTVKQSPPTPIKRHSTNYQNSSKANPTPKTEEFHTFPQTQSKLQSLVDLIMWRDISRSAFVFGIGTFIIISSSYAQDINVSFISVISYLGLVYLAVIFLYRSIICRGFIDVDDTSYVLGEEEAIWVLRLILPYLNELLAKLRALFSGDPGTTIKLALLLFALARCGSSITIWKMAKFGFFGVFTLPKVCSSYSTQLTAYGNFWVRRFRDAWHSCSHKKAVALSIFGLVWNLSSVVARIWAVFLLFVAFKYYQQHYLVRDQDWVDEDDEQVPVGVLHRQGGASNSAQPLNNKLKKGI</sequence>
<evidence type="ECO:0000313" key="2">
    <source>
        <dbReference type="Proteomes" id="UP000828941"/>
    </source>
</evidence>
<gene>
    <name evidence="1" type="ORF">L6164_011520</name>
</gene>
<name>A0ACB9P8S5_BAUVA</name>
<dbReference type="Proteomes" id="UP000828941">
    <property type="component" value="Chromosome 5"/>
</dbReference>
<protein>
    <submittedName>
        <fullName evidence="1">Uncharacterized protein</fullName>
    </submittedName>
</protein>
<organism evidence="1 2">
    <name type="scientific">Bauhinia variegata</name>
    <name type="common">Purple orchid tree</name>
    <name type="synonym">Phanera variegata</name>
    <dbReference type="NCBI Taxonomy" id="167791"/>
    <lineage>
        <taxon>Eukaryota</taxon>
        <taxon>Viridiplantae</taxon>
        <taxon>Streptophyta</taxon>
        <taxon>Embryophyta</taxon>
        <taxon>Tracheophyta</taxon>
        <taxon>Spermatophyta</taxon>
        <taxon>Magnoliopsida</taxon>
        <taxon>eudicotyledons</taxon>
        <taxon>Gunneridae</taxon>
        <taxon>Pentapetalae</taxon>
        <taxon>rosids</taxon>
        <taxon>fabids</taxon>
        <taxon>Fabales</taxon>
        <taxon>Fabaceae</taxon>
        <taxon>Cercidoideae</taxon>
        <taxon>Cercideae</taxon>
        <taxon>Bauhiniinae</taxon>
        <taxon>Bauhinia</taxon>
    </lineage>
</organism>
<keyword evidence="2" id="KW-1185">Reference proteome</keyword>
<proteinExistence type="predicted"/>
<comment type="caution">
    <text evidence="1">The sequence shown here is derived from an EMBL/GenBank/DDBJ whole genome shotgun (WGS) entry which is preliminary data.</text>
</comment>
<reference evidence="1 2" key="1">
    <citation type="journal article" date="2022" name="DNA Res.">
        <title>Chromosomal-level genome assembly of the orchid tree Bauhinia variegata (Leguminosae; Cercidoideae) supports the allotetraploid origin hypothesis of Bauhinia.</title>
        <authorList>
            <person name="Zhong Y."/>
            <person name="Chen Y."/>
            <person name="Zheng D."/>
            <person name="Pang J."/>
            <person name="Liu Y."/>
            <person name="Luo S."/>
            <person name="Meng S."/>
            <person name="Qian L."/>
            <person name="Wei D."/>
            <person name="Dai S."/>
            <person name="Zhou R."/>
        </authorList>
    </citation>
    <scope>NUCLEOTIDE SEQUENCE [LARGE SCALE GENOMIC DNA]</scope>
    <source>
        <strain evidence="1">BV-YZ2020</strain>
    </source>
</reference>
<dbReference type="EMBL" id="CM039430">
    <property type="protein sequence ID" value="KAI4344274.1"/>
    <property type="molecule type" value="Genomic_DNA"/>
</dbReference>
<accession>A0ACB9P8S5</accession>